<dbReference type="Gene3D" id="3.40.50.300">
    <property type="entry name" value="P-loop containing nucleotide triphosphate hydrolases"/>
    <property type="match status" value="1"/>
</dbReference>
<comment type="caution">
    <text evidence="2">The sequence shown here is derived from an EMBL/GenBank/DDBJ whole genome shotgun (WGS) entry which is preliminary data.</text>
</comment>
<dbReference type="VEuPathDB" id="AmoebaDB:FDP41_012666"/>
<reference evidence="2 3" key="1">
    <citation type="journal article" date="2019" name="Sci. Rep.">
        <title>Nanopore sequencing improves the draft genome of the human pathogenic amoeba Naegleria fowleri.</title>
        <authorList>
            <person name="Liechti N."/>
            <person name="Schurch N."/>
            <person name="Bruggmann R."/>
            <person name="Wittwer M."/>
        </authorList>
    </citation>
    <scope>NUCLEOTIDE SEQUENCE [LARGE SCALE GENOMIC DNA]</scope>
    <source>
        <strain evidence="2 3">ATCC 30894</strain>
    </source>
</reference>
<evidence type="ECO:0000256" key="1">
    <source>
        <dbReference type="SAM" id="MobiDB-lite"/>
    </source>
</evidence>
<dbReference type="VEuPathDB" id="AmoebaDB:NfTy_037680"/>
<evidence type="ECO:0000313" key="2">
    <source>
        <dbReference type="EMBL" id="KAF0980878.1"/>
    </source>
</evidence>
<keyword evidence="3" id="KW-1185">Reference proteome</keyword>
<dbReference type="PANTHER" id="PTHR23389:SF21">
    <property type="entry name" value="ATPASE FAMILY AAA DOMAIN-CONTAINING PROTEIN 5"/>
    <property type="match status" value="1"/>
</dbReference>
<dbReference type="PANTHER" id="PTHR23389">
    <property type="entry name" value="CHROMOSOME TRANSMISSION FIDELITY FACTOR 18"/>
    <property type="match status" value="1"/>
</dbReference>
<proteinExistence type="predicted"/>
<feature type="region of interest" description="Disordered" evidence="1">
    <location>
        <begin position="182"/>
        <end position="204"/>
    </location>
</feature>
<feature type="compositionally biased region" description="Low complexity" evidence="1">
    <location>
        <begin position="223"/>
        <end position="240"/>
    </location>
</feature>
<dbReference type="InterPro" id="IPR027417">
    <property type="entry name" value="P-loop_NTPase"/>
</dbReference>
<protein>
    <submittedName>
        <fullName evidence="2">Uncharacterized protein</fullName>
    </submittedName>
</protein>
<gene>
    <name evidence="2" type="ORF">FDP41_012666</name>
</gene>
<dbReference type="Proteomes" id="UP000444721">
    <property type="component" value="Unassembled WGS sequence"/>
</dbReference>
<feature type="region of interest" description="Disordered" evidence="1">
    <location>
        <begin position="216"/>
        <end position="292"/>
    </location>
</feature>
<feature type="compositionally biased region" description="Low complexity" evidence="1">
    <location>
        <begin position="187"/>
        <end position="204"/>
    </location>
</feature>
<feature type="region of interest" description="Disordered" evidence="1">
    <location>
        <begin position="113"/>
        <end position="145"/>
    </location>
</feature>
<organism evidence="2 3">
    <name type="scientific">Naegleria fowleri</name>
    <name type="common">Brain eating amoeba</name>
    <dbReference type="NCBI Taxonomy" id="5763"/>
    <lineage>
        <taxon>Eukaryota</taxon>
        <taxon>Discoba</taxon>
        <taxon>Heterolobosea</taxon>
        <taxon>Tetramitia</taxon>
        <taxon>Eutetramitia</taxon>
        <taxon>Vahlkampfiidae</taxon>
        <taxon>Naegleria</taxon>
    </lineage>
</organism>
<feature type="region of interest" description="Disordered" evidence="1">
    <location>
        <begin position="1"/>
        <end position="53"/>
    </location>
</feature>
<feature type="compositionally biased region" description="Polar residues" evidence="1">
    <location>
        <begin position="127"/>
        <end position="140"/>
    </location>
</feature>
<dbReference type="SUPFAM" id="SSF52540">
    <property type="entry name" value="P-loop containing nucleoside triphosphate hydrolases"/>
    <property type="match status" value="1"/>
</dbReference>
<dbReference type="GO" id="GO:0005634">
    <property type="term" value="C:nucleus"/>
    <property type="evidence" value="ECO:0007669"/>
    <property type="project" value="TreeGrafter"/>
</dbReference>
<dbReference type="EMBL" id="VFQX01000016">
    <property type="protein sequence ID" value="KAF0980878.1"/>
    <property type="molecule type" value="Genomic_DNA"/>
</dbReference>
<dbReference type="VEuPathDB" id="AmoebaDB:NF0039110"/>
<sequence>MPKNTKSPSKSKSKNKSKPGGSVRKQPLNFVIIKKSNNEESNNDNNSSNINDDGVVVATSKAIPSRSDDVIHAEPSNVIDITNVDHPQQVVHEHTSSSGNSSSPRERNITASMNSIPLHSSPKKRNNLTITSFFSSPPQKKNNDGVDVELLDNSQAYFPSELISVNAAAFSQTSTDFQGCMQQHDTSLSCPSLSQSSKQNTPPKLTTTLTFKQKLSPNHHDTFMTSSTVTTNDTSSTMVTPKKPVKTLKMKDDTSSSKSKKKNESTKRKRSEVSVPHVESVNSSDSSEENQHFVSIKNKNTDEIVGTVAPIFLTKEQKKRKKELQVLSDYQKNQEKRKEMNELFCKGSGEHPLMALQREQRKAQKEAKKSTQAEDHDFWQGVKPLACNVTTQDLKQFGNCQHVNYVKSVPVDSLCDTRSHNTKKFNIDDLLLPEDNHEITITVETESSQLIPLLTKLTSTSIEQPKSHRKLEKKVHDLSMEDTLTMENKLPQLERAVEILYPKQMWNTEKQHFKNEFKNLEEKKWKKTKALQEQQKIQTIDLDESSMESSNSNSGFERREIRRETLSEDLWFIKYRPTHSKQVICKNPEANEQLHEWLESWKQFLSKPANSSKQTKHSKKKKPKEEENRRKSKKEKEFFDAFTDDEEEEANLENCLIVYGPNSGKTASVSANATELGFAELGLDASKERTSKSVTELKETTQSRGLRESHETIIVIEDVDVTFKEESYSSFVNGIEKLVKTSKRPIILIADYLRSDSPLKSFCKKAICFLNEKPYLNRKSINDSTNKDTIDPHCKYLLDVTCYVYSICLCEGLNVDLERDILPVTTYFLGDLKKILLLLQFWLCQIHYYDTLTIEKRPSLLEMILGLNSFENYSMSVTSFRHAEDDFESMDQIDLPFYNYLNGNADSKQIPANFISLLSHADTLRKYNDESSCNIYSTLEILAIHSLLPNKQLLPNVNPPRSENNDNLSSYIIESMMDPSIIPILNGNDDNTSFNTQNILFTFKKHCFESYMDSVTRHIIFTPKEDQLIMPSVYLLKKENSNFNLFQHVLSLCNLEDSRRTEGRTRRFFHYLKDLLETHIEILEKLAKPFKTKIMENSKCMDDEDQDDDAV</sequence>
<dbReference type="RefSeq" id="XP_044565591.1">
    <property type="nucleotide sequence ID" value="XM_044703210.1"/>
</dbReference>
<feature type="region of interest" description="Disordered" evidence="1">
    <location>
        <begin position="538"/>
        <end position="559"/>
    </location>
</feature>
<evidence type="ECO:0000313" key="3">
    <source>
        <dbReference type="Proteomes" id="UP000444721"/>
    </source>
</evidence>
<dbReference type="GeneID" id="68119881"/>
<dbReference type="AlphaFoldDB" id="A0A6A5C4T9"/>
<dbReference type="GO" id="GO:0003677">
    <property type="term" value="F:DNA binding"/>
    <property type="evidence" value="ECO:0007669"/>
    <property type="project" value="TreeGrafter"/>
</dbReference>
<feature type="compositionally biased region" description="Basic and acidic residues" evidence="1">
    <location>
        <begin position="623"/>
        <end position="638"/>
    </location>
</feature>
<dbReference type="OrthoDB" id="10064318at2759"/>
<name>A0A6A5C4T9_NAEFO</name>
<feature type="region of interest" description="Disordered" evidence="1">
    <location>
        <begin position="606"/>
        <end position="638"/>
    </location>
</feature>
<accession>A0A6A5C4T9</accession>
<feature type="compositionally biased region" description="Low complexity" evidence="1">
    <location>
        <begin position="32"/>
        <end position="53"/>
    </location>
</feature>